<evidence type="ECO:0000313" key="3">
    <source>
        <dbReference type="EMBL" id="THF55730.1"/>
    </source>
</evidence>
<evidence type="ECO:0000259" key="2">
    <source>
        <dbReference type="Pfam" id="PF07811"/>
    </source>
</evidence>
<keyword evidence="1" id="KW-0812">Transmembrane</keyword>
<reference evidence="3 4" key="1">
    <citation type="submission" date="2019-04" db="EMBL/GenBank/DDBJ databases">
        <title>Mesorhizobium composti sp. nov., isolated from compost.</title>
        <authorList>
            <person name="Lin S.-Y."/>
            <person name="Hameed A."/>
            <person name="Hsieh Y.-T."/>
            <person name="Young C.-C."/>
        </authorList>
    </citation>
    <scope>NUCLEOTIDE SEQUENCE [LARGE SCALE GENOMIC DNA]</scope>
    <source>
        <strain evidence="3 4">CC-YTH430</strain>
    </source>
</reference>
<keyword evidence="4" id="KW-1185">Reference proteome</keyword>
<dbReference type="Proteomes" id="UP000306441">
    <property type="component" value="Unassembled WGS sequence"/>
</dbReference>
<dbReference type="InterPro" id="IPR012495">
    <property type="entry name" value="TadE-like_dom"/>
</dbReference>
<name>A0ABY2Q667_9HYPH</name>
<organism evidence="3 4">
    <name type="scientific">Ollibium composti</name>
    <dbReference type="NCBI Taxonomy" id="2675109"/>
    <lineage>
        <taxon>Bacteria</taxon>
        <taxon>Pseudomonadati</taxon>
        <taxon>Pseudomonadota</taxon>
        <taxon>Alphaproteobacteria</taxon>
        <taxon>Hyphomicrobiales</taxon>
        <taxon>Phyllobacteriaceae</taxon>
        <taxon>Ollibium</taxon>
    </lineage>
</organism>
<protein>
    <submittedName>
        <fullName evidence="3">Pilus assembly protein</fullName>
    </submittedName>
</protein>
<dbReference type="RefSeq" id="WP_136359303.1">
    <property type="nucleotide sequence ID" value="NZ_SSNY01000010.1"/>
</dbReference>
<keyword evidence="1" id="KW-0472">Membrane</keyword>
<accession>A0ABY2Q667</accession>
<proteinExistence type="predicted"/>
<evidence type="ECO:0000313" key="4">
    <source>
        <dbReference type="Proteomes" id="UP000306441"/>
    </source>
</evidence>
<evidence type="ECO:0000256" key="1">
    <source>
        <dbReference type="SAM" id="Phobius"/>
    </source>
</evidence>
<gene>
    <name evidence="3" type="ORF">E6C48_16775</name>
</gene>
<dbReference type="Pfam" id="PF07811">
    <property type="entry name" value="TadE"/>
    <property type="match status" value="1"/>
</dbReference>
<comment type="caution">
    <text evidence="3">The sequence shown here is derived from an EMBL/GenBank/DDBJ whole genome shotgun (WGS) entry which is preliminary data.</text>
</comment>
<feature type="domain" description="TadE-like" evidence="2">
    <location>
        <begin position="28"/>
        <end position="70"/>
    </location>
</feature>
<dbReference type="EMBL" id="SSNY01000010">
    <property type="protein sequence ID" value="THF55730.1"/>
    <property type="molecule type" value="Genomic_DNA"/>
</dbReference>
<keyword evidence="1" id="KW-1133">Transmembrane helix</keyword>
<feature type="transmembrane region" description="Helical" evidence="1">
    <location>
        <begin position="31"/>
        <end position="49"/>
    </location>
</feature>
<sequence>MDDTSGRPNDRKTQGKGLLVRFAQDRRGVTAIEFGLLGSAFFALVFVILESCVSFASQEVMVNATDTVARQLRTGQVKKADATEDWVKQQICNQLSLLAANNCLGRIHVDLRTFTTFHDAAELGFEIAKKNGRDGVQLTKLADGQKVDDEFKFLPGTSMTKNMLRVFYEWPVMTDYMALQLSNLNDTDTLHFASAIWQNEPFND</sequence>